<name>A0ABS8T0M8_DATST</name>
<dbReference type="Proteomes" id="UP000823775">
    <property type="component" value="Unassembled WGS sequence"/>
</dbReference>
<feature type="domain" description="Leucine-rich repeat-containing N-terminal plant-type" evidence="13">
    <location>
        <begin position="35"/>
        <end position="73"/>
    </location>
</feature>
<comment type="subcellular location">
    <subcellularLocation>
        <location evidence="1">Cell membrane</location>
        <topology evidence="1">Single-pass type I membrane protein</topology>
    </subcellularLocation>
</comment>
<dbReference type="PRINTS" id="PR00019">
    <property type="entry name" value="LEURICHRPT"/>
</dbReference>
<dbReference type="InterPro" id="IPR001611">
    <property type="entry name" value="Leu-rich_rpt"/>
</dbReference>
<evidence type="ECO:0000256" key="7">
    <source>
        <dbReference type="ARBA" id="ARBA00022737"/>
    </source>
</evidence>
<evidence type="ECO:0000256" key="12">
    <source>
        <dbReference type="SAM" id="SignalP"/>
    </source>
</evidence>
<evidence type="ECO:0000256" key="4">
    <source>
        <dbReference type="ARBA" id="ARBA00022614"/>
    </source>
</evidence>
<evidence type="ECO:0000259" key="14">
    <source>
        <dbReference type="Pfam" id="PF23598"/>
    </source>
</evidence>
<keyword evidence="10" id="KW-0325">Glycoprotein</keyword>
<evidence type="ECO:0000256" key="1">
    <source>
        <dbReference type="ARBA" id="ARBA00004251"/>
    </source>
</evidence>
<dbReference type="InterPro" id="IPR055414">
    <property type="entry name" value="LRR_R13L4/SHOC2-like"/>
</dbReference>
<evidence type="ECO:0000256" key="2">
    <source>
        <dbReference type="ARBA" id="ARBA00009592"/>
    </source>
</evidence>
<dbReference type="Pfam" id="PF08263">
    <property type="entry name" value="LRRNT_2"/>
    <property type="match status" value="1"/>
</dbReference>
<evidence type="ECO:0000313" key="16">
    <source>
        <dbReference type="Proteomes" id="UP000823775"/>
    </source>
</evidence>
<reference evidence="15 16" key="1">
    <citation type="journal article" date="2021" name="BMC Genomics">
        <title>Datura genome reveals duplications of psychoactive alkaloid biosynthetic genes and high mutation rate following tissue culture.</title>
        <authorList>
            <person name="Rajewski A."/>
            <person name="Carter-House D."/>
            <person name="Stajich J."/>
            <person name="Litt A."/>
        </authorList>
    </citation>
    <scope>NUCLEOTIDE SEQUENCE [LARGE SCALE GENOMIC DNA]</scope>
    <source>
        <strain evidence="15">AR-01</strain>
    </source>
</reference>
<keyword evidence="7" id="KW-0677">Repeat</keyword>
<dbReference type="Pfam" id="PF23598">
    <property type="entry name" value="LRR_14"/>
    <property type="match status" value="1"/>
</dbReference>
<dbReference type="PANTHER" id="PTHR48063:SF103">
    <property type="entry name" value="LEUCINE-RICH RECEPTOR-LIKE KINASE FAMILY PROTEIN"/>
    <property type="match status" value="1"/>
</dbReference>
<feature type="chain" id="PRO_5046468201" description="Leucine-rich repeat-containing N-terminal plant-type domain-containing protein" evidence="12">
    <location>
        <begin position="25"/>
        <end position="906"/>
    </location>
</feature>
<dbReference type="PANTHER" id="PTHR48063">
    <property type="entry name" value="LRR RECEPTOR-LIKE KINASE"/>
    <property type="match status" value="1"/>
</dbReference>
<evidence type="ECO:0000256" key="3">
    <source>
        <dbReference type="ARBA" id="ARBA00022475"/>
    </source>
</evidence>
<proteinExistence type="inferred from homology"/>
<evidence type="ECO:0000256" key="8">
    <source>
        <dbReference type="ARBA" id="ARBA00022989"/>
    </source>
</evidence>
<keyword evidence="8 11" id="KW-1133">Transmembrane helix</keyword>
<evidence type="ECO:0000256" key="5">
    <source>
        <dbReference type="ARBA" id="ARBA00022692"/>
    </source>
</evidence>
<organism evidence="15 16">
    <name type="scientific">Datura stramonium</name>
    <name type="common">Jimsonweed</name>
    <name type="synonym">Common thornapple</name>
    <dbReference type="NCBI Taxonomy" id="4076"/>
    <lineage>
        <taxon>Eukaryota</taxon>
        <taxon>Viridiplantae</taxon>
        <taxon>Streptophyta</taxon>
        <taxon>Embryophyta</taxon>
        <taxon>Tracheophyta</taxon>
        <taxon>Spermatophyta</taxon>
        <taxon>Magnoliopsida</taxon>
        <taxon>eudicotyledons</taxon>
        <taxon>Gunneridae</taxon>
        <taxon>Pentapetalae</taxon>
        <taxon>asterids</taxon>
        <taxon>lamiids</taxon>
        <taxon>Solanales</taxon>
        <taxon>Solanaceae</taxon>
        <taxon>Solanoideae</taxon>
        <taxon>Datureae</taxon>
        <taxon>Datura</taxon>
    </lineage>
</organism>
<evidence type="ECO:0008006" key="17">
    <source>
        <dbReference type="Google" id="ProtNLM"/>
    </source>
</evidence>
<keyword evidence="5 11" id="KW-0812">Transmembrane</keyword>
<dbReference type="InterPro" id="IPR046956">
    <property type="entry name" value="RLP23-like"/>
</dbReference>
<evidence type="ECO:0000259" key="13">
    <source>
        <dbReference type="Pfam" id="PF08263"/>
    </source>
</evidence>
<evidence type="ECO:0000256" key="11">
    <source>
        <dbReference type="SAM" id="Phobius"/>
    </source>
</evidence>
<accession>A0ABS8T0M8</accession>
<comment type="caution">
    <text evidence="15">The sequence shown here is derived from an EMBL/GenBank/DDBJ whole genome shotgun (WGS) entry which is preliminary data.</text>
</comment>
<protein>
    <recommendedName>
        <fullName evidence="17">Leucine-rich repeat-containing N-terminal plant-type domain-containing protein</fullName>
    </recommendedName>
</protein>
<evidence type="ECO:0000256" key="6">
    <source>
        <dbReference type="ARBA" id="ARBA00022729"/>
    </source>
</evidence>
<sequence length="906" mass="102121">MEGAALLSLLLVVVILYGFSCVQTSAVYSGIHCIESEKNALIKFSRGFKNPSQSMSSWMLEENCCSWKGVECDNTTGHVITLDLHNQFLQGEFGIYLLGLPHLRHLDLSQNDFLGAQIPEFISRFKDLEYLNLSKTNFRGMIPEHLGNLSRLQFLDLSGDVLLRVNNLQWLQHLFSVKILDLSGVQMSSAKNWLHDINLLNSLSELRLSACQLATLPKLLPAFVNFTSLRILDLSLNHFNAMIPSWLFNTSQSLVYLNLTRSELGGLLPNAFGNMHSLRVLDLSGNSLSGNLPHSIENMSSVSFLDLSRNLLTGNLPPTLSSKLKYLNVSNNHLKGPLARSIAQLKQLVFLDVAQNSFNELITEHFLNFSYLRVLDLSSNSFILNISATWMPRFQLDFISLQSCQHGTQFPQWLQTQKELSFIDISRANISGLVPVWFWNLSAKAYHIDLSQNNFRGELPEFTERVNLTKLDLSGNNFHGPLPHFSPKMMTLILARNSFNGTIAPVCESLVMNNSLSLLDLSSNFLSGQLSDCWRYGKNLELLNLAHNNLSGEIPHSIGDLANLLCLQLHDNIFSKNLPSSLKNVSGLKILDVSENSLSGNIPFWLGESLERLMILELSRNKFDGHIPRQICQLKYLYLLDLSSNTLSGIIPRCLEQLHTMSGVEEAPRFTYGPYADYRIHGRLVLRGMSYEIIFRWFLIVIDLAENHLSGEIPNEITSLTALGGLNLSGNNFTGAIPRDIGNLPTLEFLDLSRNKLSCSIPPSIAELTFLEVANFSFNDLTGEIPSGPRFSTFDNSSYVGNPNLCGSPLIRGCSDHLHEDMTHCNNDNKQEIQLVQHEENNWLEEFSFYISMGIGFNTGFWVFFATLMLKKSWRYAYMRFLDNMGNKIYVFAAIRLNKIKQHSPN</sequence>
<evidence type="ECO:0000256" key="10">
    <source>
        <dbReference type="ARBA" id="ARBA00023180"/>
    </source>
</evidence>
<keyword evidence="16" id="KW-1185">Reference proteome</keyword>
<dbReference type="InterPro" id="IPR013210">
    <property type="entry name" value="LRR_N_plant-typ"/>
</dbReference>
<evidence type="ECO:0000256" key="9">
    <source>
        <dbReference type="ARBA" id="ARBA00023136"/>
    </source>
</evidence>
<gene>
    <name evidence="15" type="ORF">HAX54_052952</name>
</gene>
<feature type="signal peptide" evidence="12">
    <location>
        <begin position="1"/>
        <end position="24"/>
    </location>
</feature>
<comment type="similarity">
    <text evidence="2">Belongs to the RLP family.</text>
</comment>
<keyword evidence="9 11" id="KW-0472">Membrane</keyword>
<dbReference type="InterPro" id="IPR003591">
    <property type="entry name" value="Leu-rich_rpt_typical-subtyp"/>
</dbReference>
<dbReference type="Gene3D" id="3.80.10.10">
    <property type="entry name" value="Ribonuclease Inhibitor"/>
    <property type="match status" value="3"/>
</dbReference>
<feature type="domain" description="Disease resistance R13L4/SHOC-2-like LRR" evidence="14">
    <location>
        <begin position="218"/>
        <end position="426"/>
    </location>
</feature>
<dbReference type="EMBL" id="JACEIK010000974">
    <property type="protein sequence ID" value="MCD7464536.1"/>
    <property type="molecule type" value="Genomic_DNA"/>
</dbReference>
<keyword evidence="4" id="KW-0433">Leucine-rich repeat</keyword>
<evidence type="ECO:0000313" key="15">
    <source>
        <dbReference type="EMBL" id="MCD7464536.1"/>
    </source>
</evidence>
<dbReference type="Pfam" id="PF00560">
    <property type="entry name" value="LRR_1"/>
    <property type="match status" value="9"/>
</dbReference>
<dbReference type="InterPro" id="IPR032675">
    <property type="entry name" value="LRR_dom_sf"/>
</dbReference>
<feature type="transmembrane region" description="Helical" evidence="11">
    <location>
        <begin position="847"/>
        <end position="870"/>
    </location>
</feature>
<dbReference type="SMART" id="SM00369">
    <property type="entry name" value="LRR_TYP"/>
    <property type="match status" value="9"/>
</dbReference>
<keyword evidence="6 12" id="KW-0732">Signal</keyword>
<keyword evidence="3" id="KW-1003">Cell membrane</keyword>
<dbReference type="SUPFAM" id="SSF52058">
    <property type="entry name" value="L domain-like"/>
    <property type="match status" value="2"/>
</dbReference>